<gene>
    <name evidence="4" type="ORF">HaLaN_10827</name>
</gene>
<reference evidence="4 5" key="1">
    <citation type="submission" date="2020-02" db="EMBL/GenBank/DDBJ databases">
        <title>Draft genome sequence of Haematococcus lacustris strain NIES-144.</title>
        <authorList>
            <person name="Morimoto D."/>
            <person name="Nakagawa S."/>
            <person name="Yoshida T."/>
            <person name="Sawayama S."/>
        </authorList>
    </citation>
    <scope>NUCLEOTIDE SEQUENCE [LARGE SCALE GENOMIC DNA]</scope>
    <source>
        <strain evidence="4 5">NIES-144</strain>
    </source>
</reference>
<evidence type="ECO:0000259" key="3">
    <source>
        <dbReference type="PROSITE" id="PS50222"/>
    </source>
</evidence>
<name>A0A699YWS9_HAELA</name>
<keyword evidence="5" id="KW-1185">Reference proteome</keyword>
<dbReference type="EMBL" id="BLLF01000758">
    <property type="protein sequence ID" value="GFH14717.1"/>
    <property type="molecule type" value="Genomic_DNA"/>
</dbReference>
<evidence type="ECO:0000256" key="1">
    <source>
        <dbReference type="ARBA" id="ARBA00022837"/>
    </source>
</evidence>
<dbReference type="CDD" id="cd00051">
    <property type="entry name" value="EFh"/>
    <property type="match status" value="1"/>
</dbReference>
<feature type="compositionally biased region" description="Polar residues" evidence="2">
    <location>
        <begin position="14"/>
        <end position="30"/>
    </location>
</feature>
<dbReference type="InterPro" id="IPR011992">
    <property type="entry name" value="EF-hand-dom_pair"/>
</dbReference>
<dbReference type="AlphaFoldDB" id="A0A699YWS9"/>
<dbReference type="Gene3D" id="1.10.238.10">
    <property type="entry name" value="EF-hand"/>
    <property type="match status" value="1"/>
</dbReference>
<feature type="domain" description="EF-hand" evidence="3">
    <location>
        <begin position="49"/>
        <end position="84"/>
    </location>
</feature>
<evidence type="ECO:0000256" key="2">
    <source>
        <dbReference type="SAM" id="MobiDB-lite"/>
    </source>
</evidence>
<dbReference type="GO" id="GO:0005509">
    <property type="term" value="F:calcium ion binding"/>
    <property type="evidence" value="ECO:0007669"/>
    <property type="project" value="InterPro"/>
</dbReference>
<evidence type="ECO:0000313" key="5">
    <source>
        <dbReference type="Proteomes" id="UP000485058"/>
    </source>
</evidence>
<dbReference type="InterPro" id="IPR002048">
    <property type="entry name" value="EF_hand_dom"/>
</dbReference>
<dbReference type="SUPFAM" id="SSF47473">
    <property type="entry name" value="EF-hand"/>
    <property type="match status" value="1"/>
</dbReference>
<accession>A0A699YWS9</accession>
<protein>
    <recommendedName>
        <fullName evidence="3">EF-hand domain-containing protein</fullName>
    </recommendedName>
</protein>
<dbReference type="PROSITE" id="PS50222">
    <property type="entry name" value="EF_HAND_2"/>
    <property type="match status" value="1"/>
</dbReference>
<feature type="region of interest" description="Disordered" evidence="2">
    <location>
        <begin position="13"/>
        <end position="45"/>
    </location>
</feature>
<organism evidence="4 5">
    <name type="scientific">Haematococcus lacustris</name>
    <name type="common">Green alga</name>
    <name type="synonym">Haematococcus pluvialis</name>
    <dbReference type="NCBI Taxonomy" id="44745"/>
    <lineage>
        <taxon>Eukaryota</taxon>
        <taxon>Viridiplantae</taxon>
        <taxon>Chlorophyta</taxon>
        <taxon>core chlorophytes</taxon>
        <taxon>Chlorophyceae</taxon>
        <taxon>CS clade</taxon>
        <taxon>Chlamydomonadales</taxon>
        <taxon>Haematococcaceae</taxon>
        <taxon>Haematococcus</taxon>
    </lineage>
</organism>
<sequence>MYRTLRLLKKLEQQRSATSAENQSQASSKTEGGHAPWTASPSPSLLSIDEQAQLAQLFQRMDKDKNGELSWAEFNNAMHAIGDDLTEDELQLVSNTLDLQGHVTLDQFLAIVAEAEANRATPQADALFLRHVAQSSRGIAGPH</sequence>
<dbReference type="Pfam" id="PF13499">
    <property type="entry name" value="EF-hand_7"/>
    <property type="match status" value="1"/>
</dbReference>
<keyword evidence="1" id="KW-0106">Calcium</keyword>
<dbReference type="Proteomes" id="UP000485058">
    <property type="component" value="Unassembled WGS sequence"/>
</dbReference>
<proteinExistence type="predicted"/>
<dbReference type="PROSITE" id="PS00018">
    <property type="entry name" value="EF_HAND_1"/>
    <property type="match status" value="1"/>
</dbReference>
<dbReference type="InterPro" id="IPR018247">
    <property type="entry name" value="EF_Hand_1_Ca_BS"/>
</dbReference>
<comment type="caution">
    <text evidence="4">The sequence shown here is derived from an EMBL/GenBank/DDBJ whole genome shotgun (WGS) entry which is preliminary data.</text>
</comment>
<evidence type="ECO:0000313" key="4">
    <source>
        <dbReference type="EMBL" id="GFH14717.1"/>
    </source>
</evidence>